<accession>A0ABU5EZ46</accession>
<dbReference type="CDD" id="cd01029">
    <property type="entry name" value="TOPRIM_primases"/>
    <property type="match status" value="1"/>
</dbReference>
<evidence type="ECO:0000313" key="3">
    <source>
        <dbReference type="Proteomes" id="UP001272242"/>
    </source>
</evidence>
<dbReference type="RefSeq" id="WP_320686842.1">
    <property type="nucleotide sequence ID" value="NZ_JAXBLV010000176.1"/>
</dbReference>
<dbReference type="InterPro" id="IPR034154">
    <property type="entry name" value="TOPRIM_DnaG/twinkle"/>
</dbReference>
<organism evidence="2 3">
    <name type="scientific">Gemmata algarum</name>
    <dbReference type="NCBI Taxonomy" id="2975278"/>
    <lineage>
        <taxon>Bacteria</taxon>
        <taxon>Pseudomonadati</taxon>
        <taxon>Planctomycetota</taxon>
        <taxon>Planctomycetia</taxon>
        <taxon>Gemmatales</taxon>
        <taxon>Gemmataceae</taxon>
        <taxon>Gemmata</taxon>
    </lineage>
</organism>
<dbReference type="Gene3D" id="3.40.1360.10">
    <property type="match status" value="1"/>
</dbReference>
<proteinExistence type="predicted"/>
<sequence length="863" mass="92685">MSDTRGDERREQLTAVTGARPCPVCAGDHKCAVGDGGLILCGRCEGPVLGFRHLGPSKGDPQFHVYRRDEAPVPVAAPKGRPPRAWGEVARACATAFGPDARAELAGRLALPPQVFDHLPLVGVSGRGSAGRTFTFPECAADGTIIGLSTRAPDPAGTDVKKMLPGSKRGLTVPVGWRERAGPVLLVEGASDTLALTAAGLPAVGRPSNTGGGAHLAALLRDLPTDRPVLVVGENDRKDDGSWPGREGAERIAAGLRDALGRTVPVAMTPDGAKDVRQWLIERVKAGAEWDEAGRELVEALTAESKQPLPDERPEILVTTEEHAVNDAAAAALAGAEGVYQRGGQLVRVLRLDEPDADGAAVRVPAGATVIRELSPPLLREQFTRSADWFRMAPAGEGEFERVPAHPPGWAVQAVYSRGFWPGVSRLEAVVTHPVLLPDGSLLANNGYHRPTGVLVCLPNRMRLSVPERPSRSDATTAVELLVDAVCDFPFERPEHRGAWLAGLLTPLAWFAFDGPAPFFLIDGNVRGIGKGLLADTVALPVLGRRFSAMSYTPDREELRKRITSVATGGERMVLLDNLAGPIGNDQLDAMLTADRWQDRLLGGNRVYDGPLNVVWYGTGNNCELRADTSRRTCHIRLESTDERPEDRAGFKYPRLRAHLRGRRDEYLSAALTVLRGWVVAGRPAAGLPPWGSYESWSEVVRAAVVWAGLADPGLTRVALQTAADRNALAMGLLLQCLARRDPDRQGLTTAEILEASRDDHELRTAVEDLAGRLDVRALGYTLRSFARRNFENRFLDRVASTGRGARWAVYPMTEFHVRRSASSPSPPSSPDVADDGGDGDDGSERGAVSGTLFDVARTGLPD</sequence>
<feature type="compositionally biased region" description="Acidic residues" evidence="1">
    <location>
        <begin position="833"/>
        <end position="842"/>
    </location>
</feature>
<comment type="caution">
    <text evidence="2">The sequence shown here is derived from an EMBL/GenBank/DDBJ whole genome shotgun (WGS) entry which is preliminary data.</text>
</comment>
<evidence type="ECO:0000313" key="2">
    <source>
        <dbReference type="EMBL" id="MDY3560224.1"/>
    </source>
</evidence>
<reference evidence="3" key="1">
    <citation type="journal article" date="2023" name="Mar. Drugs">
        <title>Gemmata algarum, a Novel Planctomycete Isolated from an Algal Mat, Displays Antimicrobial Activity.</title>
        <authorList>
            <person name="Kumar G."/>
            <person name="Kallscheuer N."/>
            <person name="Kashif M."/>
            <person name="Ahamad S."/>
            <person name="Jagadeeshwari U."/>
            <person name="Pannikurungottu S."/>
            <person name="Haufschild T."/>
            <person name="Kabuu M."/>
            <person name="Sasikala C."/>
            <person name="Jogler C."/>
            <person name="Ramana C."/>
        </authorList>
    </citation>
    <scope>NUCLEOTIDE SEQUENCE [LARGE SCALE GENOMIC DNA]</scope>
    <source>
        <strain evidence="3">JC673</strain>
    </source>
</reference>
<evidence type="ECO:0000256" key="1">
    <source>
        <dbReference type="SAM" id="MobiDB-lite"/>
    </source>
</evidence>
<keyword evidence="3" id="KW-1185">Reference proteome</keyword>
<gene>
    <name evidence="2" type="ORF">R5W23_001450</name>
</gene>
<name>A0ABU5EZ46_9BACT</name>
<feature type="region of interest" description="Disordered" evidence="1">
    <location>
        <begin position="819"/>
        <end position="863"/>
    </location>
</feature>
<dbReference type="EMBL" id="JAXBLV010000176">
    <property type="protein sequence ID" value="MDY3560224.1"/>
    <property type="molecule type" value="Genomic_DNA"/>
</dbReference>
<dbReference type="Proteomes" id="UP001272242">
    <property type="component" value="Unassembled WGS sequence"/>
</dbReference>
<protein>
    <submittedName>
        <fullName evidence="2">Toprim domain-containing protein</fullName>
    </submittedName>
</protein>